<dbReference type="InterPro" id="IPR012902">
    <property type="entry name" value="N_methyl_site"/>
</dbReference>
<keyword evidence="1" id="KW-0812">Transmembrane</keyword>
<sequence length="247" mass="26780">MNYLILLTRKWRRSSDSGFTLLELLVVIAMAAIMAAIAAPGWLSFTNQQRVNVVREEVFRALQDAQREARRTKLSYSVSLRVEPPGPTNNNQATPQIAIHQDTVRVSDLTPNSWKNLGIGSGVQPNQIILYSNLQTNIDPPSPGTTNAKNRVRDSVAVNTYPQPIPPDGPITITFDQQGILAPLTGPILTSVSPPREVGLLIGVGMPSSPGSIRPTIGSQRCVVVTTLLGAMEARQGEQCNPWPTTP</sequence>
<keyword evidence="1" id="KW-0472">Membrane</keyword>
<dbReference type="RefSeq" id="WP_069969820.1">
    <property type="nucleotide sequence ID" value="NZ_CM124774.1"/>
</dbReference>
<name>A0A1E5QDB8_9CYAN</name>
<reference evidence="2" key="1">
    <citation type="submission" date="2016-09" db="EMBL/GenBank/DDBJ databases">
        <title>Draft genome of thermotolerant cyanobacterium Desertifilum sp. strain IPPAS B-1220.</title>
        <authorList>
            <person name="Sinetova M.A."/>
            <person name="Bolakhan K."/>
            <person name="Zayadan B.K."/>
            <person name="Mironov K.S."/>
            <person name="Ustinova V."/>
            <person name="Kupriyanova E.V."/>
            <person name="Sidorov R.A."/>
            <person name="Skrypnik A.N."/>
            <person name="Gogoleva N.E."/>
            <person name="Gogolev Y.V."/>
            <person name="Los D.A."/>
        </authorList>
    </citation>
    <scope>NUCLEOTIDE SEQUENCE [LARGE SCALE GENOMIC DNA]</scope>
    <source>
        <strain evidence="2">IPPAS B-1220</strain>
    </source>
</reference>
<dbReference type="STRING" id="1781255.BH720_24320"/>
<accession>A0A1E5QDB8</accession>
<dbReference type="AlphaFoldDB" id="A0A1E5QDB8"/>
<organism evidence="2">
    <name type="scientific">Desertifilum tharense IPPAS B-1220</name>
    <dbReference type="NCBI Taxonomy" id="1781255"/>
    <lineage>
        <taxon>Bacteria</taxon>
        <taxon>Bacillati</taxon>
        <taxon>Cyanobacteriota</taxon>
        <taxon>Cyanophyceae</taxon>
        <taxon>Desertifilales</taxon>
        <taxon>Desertifilaceae</taxon>
        <taxon>Desertifilum</taxon>
    </lineage>
</organism>
<evidence type="ECO:0000256" key="1">
    <source>
        <dbReference type="SAM" id="Phobius"/>
    </source>
</evidence>
<evidence type="ECO:0008006" key="3">
    <source>
        <dbReference type="Google" id="ProtNLM"/>
    </source>
</evidence>
<proteinExistence type="predicted"/>
<dbReference type="Gene3D" id="3.30.700.10">
    <property type="entry name" value="Glycoprotein, Type 4 Pilin"/>
    <property type="match status" value="1"/>
</dbReference>
<dbReference type="SUPFAM" id="SSF54523">
    <property type="entry name" value="Pili subunits"/>
    <property type="match status" value="1"/>
</dbReference>
<dbReference type="NCBIfam" id="TIGR02532">
    <property type="entry name" value="IV_pilin_GFxxxE"/>
    <property type="match status" value="1"/>
</dbReference>
<evidence type="ECO:0000313" key="2">
    <source>
        <dbReference type="EMBL" id="OEJ72627.1"/>
    </source>
</evidence>
<dbReference type="Pfam" id="PF07963">
    <property type="entry name" value="N_methyl"/>
    <property type="match status" value="1"/>
</dbReference>
<comment type="caution">
    <text evidence="2">The sequence shown here is derived from an EMBL/GenBank/DDBJ whole genome shotgun (WGS) entry which is preliminary data.</text>
</comment>
<keyword evidence="1" id="KW-1133">Transmembrane helix</keyword>
<dbReference type="EMBL" id="MJGC01000121">
    <property type="protein sequence ID" value="OEJ72627.1"/>
    <property type="molecule type" value="Genomic_DNA"/>
</dbReference>
<gene>
    <name evidence="2" type="ORF">BH720_24320</name>
</gene>
<dbReference type="PROSITE" id="PS00409">
    <property type="entry name" value="PROKAR_NTER_METHYL"/>
    <property type="match status" value="1"/>
</dbReference>
<feature type="transmembrane region" description="Helical" evidence="1">
    <location>
        <begin position="21"/>
        <end position="43"/>
    </location>
</feature>
<dbReference type="InterPro" id="IPR045584">
    <property type="entry name" value="Pilin-like"/>
</dbReference>
<dbReference type="OrthoDB" id="468456at2"/>
<protein>
    <recommendedName>
        <fullName evidence="3">Prepilin-type N-terminal cleavage/methylation domain-containing protein</fullName>
    </recommendedName>
</protein>